<dbReference type="AlphaFoldDB" id="A0A7I8JMV0"/>
<evidence type="ECO:0000259" key="3">
    <source>
        <dbReference type="Pfam" id="PF25372"/>
    </source>
</evidence>
<dbReference type="CDD" id="cd22159">
    <property type="entry name" value="F-box_AtTIR1-like"/>
    <property type="match status" value="1"/>
</dbReference>
<dbReference type="InterPro" id="IPR032675">
    <property type="entry name" value="LRR_dom_sf"/>
</dbReference>
<name>A0A7I8JMV0_SPIIN</name>
<evidence type="ECO:0000313" key="4">
    <source>
        <dbReference type="EMBL" id="CAA2632251.1"/>
    </source>
</evidence>
<dbReference type="SUPFAM" id="SSF52047">
    <property type="entry name" value="RNI-like"/>
    <property type="match status" value="1"/>
</dbReference>
<dbReference type="SMART" id="SM00367">
    <property type="entry name" value="LRR_CC"/>
    <property type="match status" value="3"/>
</dbReference>
<organism evidence="4">
    <name type="scientific">Spirodela intermedia</name>
    <name type="common">Intermediate duckweed</name>
    <dbReference type="NCBI Taxonomy" id="51605"/>
    <lineage>
        <taxon>Eukaryota</taxon>
        <taxon>Viridiplantae</taxon>
        <taxon>Streptophyta</taxon>
        <taxon>Embryophyta</taxon>
        <taxon>Tracheophyta</taxon>
        <taxon>Spermatophyta</taxon>
        <taxon>Magnoliopsida</taxon>
        <taxon>Liliopsida</taxon>
        <taxon>Araceae</taxon>
        <taxon>Lemnoideae</taxon>
        <taxon>Spirodela</taxon>
    </lineage>
</organism>
<dbReference type="GO" id="GO:0031146">
    <property type="term" value="P:SCF-dependent proteasomal ubiquitin-dependent protein catabolic process"/>
    <property type="evidence" value="ECO:0007669"/>
    <property type="project" value="TreeGrafter"/>
</dbReference>
<feature type="compositionally biased region" description="Gly residues" evidence="1">
    <location>
        <begin position="493"/>
        <end position="504"/>
    </location>
</feature>
<proteinExistence type="predicted"/>
<dbReference type="Proteomes" id="UP001189122">
    <property type="component" value="Unassembled WGS sequence"/>
</dbReference>
<dbReference type="PANTHER" id="PTHR13318">
    <property type="entry name" value="PARTNER OF PAIRED, ISOFORM B-RELATED"/>
    <property type="match status" value="1"/>
</dbReference>
<evidence type="ECO:0000259" key="2">
    <source>
        <dbReference type="Pfam" id="PF18511"/>
    </source>
</evidence>
<feature type="compositionally biased region" description="Basic residues" evidence="1">
    <location>
        <begin position="461"/>
        <end position="475"/>
    </location>
</feature>
<feature type="region of interest" description="Disordered" evidence="1">
    <location>
        <begin position="447"/>
        <end position="504"/>
    </location>
</feature>
<gene>
    <name evidence="4" type="ORF">SI7747_15017884</name>
</gene>
<reference evidence="4 5" key="1">
    <citation type="submission" date="2019-12" db="EMBL/GenBank/DDBJ databases">
        <authorList>
            <person name="Scholz U."/>
            <person name="Mascher M."/>
            <person name="Fiebig A."/>
        </authorList>
    </citation>
    <scope>NUCLEOTIDE SEQUENCE</scope>
</reference>
<dbReference type="FunFam" id="1.20.1280.50:FF:000023">
    <property type="entry name" value="F-box/LRR-repeat protein 4"/>
    <property type="match status" value="1"/>
</dbReference>
<feature type="domain" description="COI1 F-box" evidence="2">
    <location>
        <begin position="14"/>
        <end position="51"/>
    </location>
</feature>
<accession>A0A7I8JMV0</accession>
<dbReference type="Pfam" id="PF25372">
    <property type="entry name" value="DUF7885"/>
    <property type="match status" value="1"/>
</dbReference>
<dbReference type="PANTHER" id="PTHR13318:SF148">
    <property type="entry name" value="F-BOX PROTEIN MAX2"/>
    <property type="match status" value="1"/>
</dbReference>
<dbReference type="InterPro" id="IPR041567">
    <property type="entry name" value="COI1_F-box"/>
</dbReference>
<dbReference type="Gene3D" id="3.80.10.10">
    <property type="entry name" value="Ribonuclease Inhibitor"/>
    <property type="match status" value="1"/>
</dbReference>
<evidence type="ECO:0000256" key="1">
    <source>
        <dbReference type="SAM" id="MobiDB-lite"/>
    </source>
</evidence>
<dbReference type="InterPro" id="IPR006553">
    <property type="entry name" value="Leu-rich_rpt_Cys-con_subtyp"/>
</dbReference>
<sequence length="636" mass="69378">MADGGGGGKQLSDLPEVILHSIFTAVEETRTRNAMALVCRRWLEVDRATRSSLALRGNVRDLLLVPTCFQSVTHLDLSLLSPWGSSLLPVYHQHEDEDDELRHYGNQLIAHRLRQAFPAVTSLTVYARIPAVVAALGPQWPRLREVKLIRWHQRPNSEVGTELVPLLQHCSSLFSVDLSNFYCWTEDLPPALRACPRAAASLIRLDLLGLSSDQGFNSRELLAISAACPNLRHLRASCVFNPRLIGFVGEEALLGLAANCPRLSLLHLVDTSALSSSRAGGEENGGVPPEDSRISHRALEELFAGLPLLEDLALEVYPGVCDAGPVLETLNSRCPRMEALRLGQFQGICRATGLHLDGIAVCGRLRRLAVKNAGDLTDAGLVAIGRGCSRLAELEIEGCQEVTEAGIRRLVSNRRGTLVEVRIAGCRRLTAARSLWSVEPIRDRVESLHSTACGTPPPRDRRPRRQILRRKKKNSRPISNTDSPARRRKEGRVGSGAGRGAGSGGCHCGCRGGGAGPTCGGGVGELPAAGGDLHQGGRRLPEVCEAEPGRFFGLDSLSRYTRLRKMKLDCGEAQGCFIHGTAHEHFMNFLLKLPTIRDVQLREDYYPAPEGDASTEMRVDSTSRFEAALNRRIIPD</sequence>
<protein>
    <submittedName>
        <fullName evidence="4">Uncharacterized protein</fullName>
    </submittedName>
</protein>
<keyword evidence="5" id="KW-1185">Reference proteome</keyword>
<feature type="domain" description="F-box/LRR-repeat protein 15-like leucin rich repeat" evidence="3">
    <location>
        <begin position="332"/>
        <end position="418"/>
    </location>
</feature>
<dbReference type="GO" id="GO:0005634">
    <property type="term" value="C:nucleus"/>
    <property type="evidence" value="ECO:0007669"/>
    <property type="project" value="TreeGrafter"/>
</dbReference>
<dbReference type="Gene3D" id="1.20.1280.50">
    <property type="match status" value="1"/>
</dbReference>
<dbReference type="InterPro" id="IPR057207">
    <property type="entry name" value="FBXL15_LRR"/>
</dbReference>
<dbReference type="Pfam" id="PF18511">
    <property type="entry name" value="F-box_5"/>
    <property type="match status" value="1"/>
</dbReference>
<dbReference type="EMBL" id="LR743602">
    <property type="protein sequence ID" value="CAA2632251.1"/>
    <property type="molecule type" value="Genomic_DNA"/>
</dbReference>
<dbReference type="GO" id="GO:0019005">
    <property type="term" value="C:SCF ubiquitin ligase complex"/>
    <property type="evidence" value="ECO:0007669"/>
    <property type="project" value="TreeGrafter"/>
</dbReference>
<dbReference type="EMBL" id="CACRZD030000015">
    <property type="protein sequence ID" value="CAA6671476.1"/>
    <property type="molecule type" value="Genomic_DNA"/>
</dbReference>
<evidence type="ECO:0000313" key="5">
    <source>
        <dbReference type="Proteomes" id="UP001189122"/>
    </source>
</evidence>